<dbReference type="Gene3D" id="3.80.10.10">
    <property type="entry name" value="Ribonuclease Inhibitor"/>
    <property type="match status" value="1"/>
</dbReference>
<evidence type="ECO:0000259" key="1">
    <source>
        <dbReference type="PROSITE" id="PS50181"/>
    </source>
</evidence>
<dbReference type="AlphaFoldDB" id="A0A565BCW5"/>
<reference evidence="2" key="1">
    <citation type="submission" date="2019-07" db="EMBL/GenBank/DDBJ databases">
        <authorList>
            <person name="Dittberner H."/>
        </authorList>
    </citation>
    <scope>NUCLEOTIDE SEQUENCE [LARGE SCALE GENOMIC DNA]</scope>
</reference>
<dbReference type="CDD" id="cd22160">
    <property type="entry name" value="F-box_AtFBL13-like"/>
    <property type="match status" value="1"/>
</dbReference>
<dbReference type="Proteomes" id="UP000489600">
    <property type="component" value="Unassembled WGS sequence"/>
</dbReference>
<comment type="caution">
    <text evidence="2">The sequence shown here is derived from an EMBL/GenBank/DDBJ whole genome shotgun (WGS) entry which is preliminary data.</text>
</comment>
<dbReference type="InterPro" id="IPR001810">
    <property type="entry name" value="F-box_dom"/>
</dbReference>
<dbReference type="Pfam" id="PF00646">
    <property type="entry name" value="F-box"/>
    <property type="match status" value="1"/>
</dbReference>
<dbReference type="SUPFAM" id="SSF52047">
    <property type="entry name" value="RNI-like"/>
    <property type="match status" value="1"/>
</dbReference>
<dbReference type="InterPro" id="IPR044997">
    <property type="entry name" value="F-box_plant"/>
</dbReference>
<evidence type="ECO:0000313" key="3">
    <source>
        <dbReference type="Proteomes" id="UP000489600"/>
    </source>
</evidence>
<dbReference type="PANTHER" id="PTHR32153">
    <property type="entry name" value="OJ000223_09.16 PROTEIN"/>
    <property type="match status" value="1"/>
</dbReference>
<keyword evidence="3" id="KW-1185">Reference proteome</keyword>
<name>A0A565BCW5_9BRAS</name>
<dbReference type="SUPFAM" id="SSF81383">
    <property type="entry name" value="F-box domain"/>
    <property type="match status" value="1"/>
</dbReference>
<dbReference type="InterPro" id="IPR032675">
    <property type="entry name" value="LRR_dom_sf"/>
</dbReference>
<dbReference type="EMBL" id="CABITT030000003">
    <property type="protein sequence ID" value="VVA99447.1"/>
    <property type="molecule type" value="Genomic_DNA"/>
</dbReference>
<dbReference type="Pfam" id="PF24758">
    <property type="entry name" value="LRR_At5g56370"/>
    <property type="match status" value="1"/>
</dbReference>
<feature type="domain" description="F-box" evidence="1">
    <location>
        <begin position="22"/>
        <end position="58"/>
    </location>
</feature>
<dbReference type="PROSITE" id="PS50181">
    <property type="entry name" value="FBOX"/>
    <property type="match status" value="1"/>
</dbReference>
<evidence type="ECO:0000313" key="2">
    <source>
        <dbReference type="EMBL" id="VVA99447.1"/>
    </source>
</evidence>
<accession>A0A565BCW5</accession>
<dbReference type="SMART" id="SM00256">
    <property type="entry name" value="FBOX"/>
    <property type="match status" value="1"/>
</dbReference>
<protein>
    <recommendedName>
        <fullName evidence="1">F-box domain-containing protein</fullName>
    </recommendedName>
</protein>
<dbReference type="InterPro" id="IPR053781">
    <property type="entry name" value="F-box_AtFBL13-like"/>
</dbReference>
<proteinExistence type="predicted"/>
<organism evidence="2 3">
    <name type="scientific">Arabis nemorensis</name>
    <dbReference type="NCBI Taxonomy" id="586526"/>
    <lineage>
        <taxon>Eukaryota</taxon>
        <taxon>Viridiplantae</taxon>
        <taxon>Streptophyta</taxon>
        <taxon>Embryophyta</taxon>
        <taxon>Tracheophyta</taxon>
        <taxon>Spermatophyta</taxon>
        <taxon>Magnoliopsida</taxon>
        <taxon>eudicotyledons</taxon>
        <taxon>Gunneridae</taxon>
        <taxon>Pentapetalae</taxon>
        <taxon>rosids</taxon>
        <taxon>malvids</taxon>
        <taxon>Brassicales</taxon>
        <taxon>Brassicaceae</taxon>
        <taxon>Arabideae</taxon>
        <taxon>Arabis</taxon>
    </lineage>
</organism>
<dbReference type="InterPro" id="IPR036047">
    <property type="entry name" value="F-box-like_dom_sf"/>
</dbReference>
<dbReference type="InterPro" id="IPR055411">
    <property type="entry name" value="LRR_FXL15/At3g58940/PEG3-like"/>
</dbReference>
<sequence length="461" mass="52857">MATSPSSLPLDARGKRILVENVDRISNLPDDVLLMILTSLSTEEAVKTCILSKRWGDVWKQLPFLNFDMKYTLKYDVKYLANRSDYVAQLITKVINNHYGHLLCCTIHHFSYQSRNGMLESWIQSLIHVKHTKTLVLLNLLGHRKRARVINLSPNMFSHPTLETLYMNRYDLETAHAFNGCHNLLVLKLEKICVEVGVLNTIIASCPSLKVLVLDIKWYSQIGCFKIYNNNLKLLHLACTDIDGIEVSAALLDIFSTDNFITKDNFVLTAPRLLQCSKNYWAGDGKIPHMSYNISYNAKDEENVGYGYVVSKHTDLLLRFTSLAVSVDLMNPEEVYMLQQVLVAWEGEIKDLEIFFKHNNVPKELEGESSIGGEQEKIWEKGNWFFNADFRIKVVRMYNFSGSNIEELALVFLLVTEGRVTKKLMIKTSSYPASMKLEIEAIVDKLKQLPERNKRLSIECF</sequence>
<dbReference type="OrthoDB" id="586691at2759"/>
<gene>
    <name evidence="2" type="ORF">ANE_LOCUS9892</name>
</gene>